<reference evidence="4 5" key="1">
    <citation type="submission" date="2014-07" db="EMBL/GenBank/DDBJ databases">
        <title>Genome Sequence of Rhodococcus opacus Strain R7, a Biodegrader of Mono- and Polycyclic Aromatic Hydrocarbons.</title>
        <authorList>
            <person name="Di Gennaro P."/>
            <person name="Zampolli J."/>
            <person name="Presti I."/>
            <person name="Cappelletti M."/>
            <person name="D'Ursi P."/>
            <person name="Orro A."/>
            <person name="Mezzelani A."/>
            <person name="Milanesi L."/>
        </authorList>
    </citation>
    <scope>NUCLEOTIDE SEQUENCE [LARGE SCALE GENOMIC DNA]</scope>
    <source>
        <strain evidence="4 5">R7</strain>
    </source>
</reference>
<evidence type="ECO:0000313" key="5">
    <source>
        <dbReference type="Proteomes" id="UP000028488"/>
    </source>
</evidence>
<dbReference type="AlphaFoldDB" id="A0A076EST7"/>
<evidence type="ECO:0000313" key="4">
    <source>
        <dbReference type="EMBL" id="AII09155.1"/>
    </source>
</evidence>
<evidence type="ECO:0000256" key="2">
    <source>
        <dbReference type="ARBA" id="ARBA00023315"/>
    </source>
</evidence>
<accession>A0A076EST7</accession>
<dbReference type="InterPro" id="IPR016181">
    <property type="entry name" value="Acyl_CoA_acyltransferase"/>
</dbReference>
<evidence type="ECO:0000256" key="1">
    <source>
        <dbReference type="ARBA" id="ARBA00022679"/>
    </source>
</evidence>
<dbReference type="PROSITE" id="PS51186">
    <property type="entry name" value="GNAT"/>
    <property type="match status" value="1"/>
</dbReference>
<evidence type="ECO:0000259" key="3">
    <source>
        <dbReference type="PROSITE" id="PS51186"/>
    </source>
</evidence>
<dbReference type="PANTHER" id="PTHR43800">
    <property type="entry name" value="PEPTIDYL-LYSINE N-ACETYLTRANSFERASE YJAB"/>
    <property type="match status" value="1"/>
</dbReference>
<dbReference type="PANTHER" id="PTHR43800:SF1">
    <property type="entry name" value="PEPTIDYL-LYSINE N-ACETYLTRANSFERASE YJAB"/>
    <property type="match status" value="1"/>
</dbReference>
<proteinExistence type="predicted"/>
<organism evidence="4 5">
    <name type="scientific">Rhodococcus opacus</name>
    <name type="common">Nocardia opaca</name>
    <dbReference type="NCBI Taxonomy" id="37919"/>
    <lineage>
        <taxon>Bacteria</taxon>
        <taxon>Bacillati</taxon>
        <taxon>Actinomycetota</taxon>
        <taxon>Actinomycetes</taxon>
        <taxon>Mycobacteriales</taxon>
        <taxon>Nocardiaceae</taxon>
        <taxon>Rhodococcus</taxon>
    </lineage>
</organism>
<dbReference type="eggNOG" id="COG0456">
    <property type="taxonomic scope" value="Bacteria"/>
</dbReference>
<dbReference type="InterPro" id="IPR000182">
    <property type="entry name" value="GNAT_dom"/>
</dbReference>
<sequence length="181" mass="19423">MIRPAISTDLPVLQDIEIAAGAPFRDIGMDAVADDPPFTLDELTEYLQLECIWVAVDADDAPVAYALVAVVDGAAHIEQVSVHPGHARQGLGALLLDEISSWAAVRGLPALTLTTFVDVPWNAPYYERLGFRPLPEDALTPGLSRIRADEARHGLAAWPRVTMSRPVTTPVRTAATAPQPG</sequence>
<dbReference type="Pfam" id="PF00583">
    <property type="entry name" value="Acetyltransf_1"/>
    <property type="match status" value="1"/>
</dbReference>
<keyword evidence="1 4" id="KW-0808">Transferase</keyword>
<feature type="domain" description="N-acetyltransferase" evidence="3">
    <location>
        <begin position="1"/>
        <end position="150"/>
    </location>
</feature>
<name>A0A076EST7_RHOOP</name>
<dbReference type="RefSeq" id="WP_037233418.1">
    <property type="nucleotide sequence ID" value="NZ_CP008947.1"/>
</dbReference>
<keyword evidence="2" id="KW-0012">Acyltransferase</keyword>
<dbReference type="GO" id="GO:0016747">
    <property type="term" value="F:acyltransferase activity, transferring groups other than amino-acyl groups"/>
    <property type="evidence" value="ECO:0007669"/>
    <property type="project" value="InterPro"/>
</dbReference>
<protein>
    <submittedName>
        <fullName evidence="4">GCN5 family acetyltransferase</fullName>
    </submittedName>
</protein>
<dbReference type="CDD" id="cd04301">
    <property type="entry name" value="NAT_SF"/>
    <property type="match status" value="1"/>
</dbReference>
<dbReference type="Proteomes" id="UP000028488">
    <property type="component" value="Chromosome"/>
</dbReference>
<dbReference type="EMBL" id="CP008947">
    <property type="protein sequence ID" value="AII09155.1"/>
    <property type="molecule type" value="Genomic_DNA"/>
</dbReference>
<dbReference type="SUPFAM" id="SSF55729">
    <property type="entry name" value="Acyl-CoA N-acyltransferases (Nat)"/>
    <property type="match status" value="1"/>
</dbReference>
<dbReference type="Gene3D" id="3.40.630.30">
    <property type="match status" value="1"/>
</dbReference>
<gene>
    <name evidence="4" type="ORF">EP51_32785</name>
</gene>